<protein>
    <submittedName>
        <fullName evidence="1">Uncharacterized protein</fullName>
    </submittedName>
</protein>
<reference evidence="1" key="1">
    <citation type="submission" date="2020-10" db="EMBL/GenBank/DDBJ databases">
        <title>Taxonomic study of unclassified bacteria belonging to the class Ktedonobacteria.</title>
        <authorList>
            <person name="Yabe S."/>
            <person name="Wang C.M."/>
            <person name="Zheng Y."/>
            <person name="Sakai Y."/>
            <person name="Cavaletti L."/>
            <person name="Monciardini P."/>
            <person name="Donadio S."/>
        </authorList>
    </citation>
    <scope>NUCLEOTIDE SEQUENCE</scope>
    <source>
        <strain evidence="1">ID150040</strain>
    </source>
</reference>
<comment type="caution">
    <text evidence="1">The sequence shown here is derived from an EMBL/GenBank/DDBJ whole genome shotgun (WGS) entry which is preliminary data.</text>
</comment>
<dbReference type="AlphaFoldDB" id="A0A8J3IU29"/>
<dbReference type="Proteomes" id="UP000597444">
    <property type="component" value="Unassembled WGS sequence"/>
</dbReference>
<dbReference type="RefSeq" id="WP_220211418.1">
    <property type="nucleotide sequence ID" value="NZ_BNJK01000003.1"/>
</dbReference>
<dbReference type="EMBL" id="BNJK01000003">
    <property type="protein sequence ID" value="GHP00842.1"/>
    <property type="molecule type" value="Genomic_DNA"/>
</dbReference>
<organism evidence="1 2">
    <name type="scientific">Reticulibacter mediterranei</name>
    <dbReference type="NCBI Taxonomy" id="2778369"/>
    <lineage>
        <taxon>Bacteria</taxon>
        <taxon>Bacillati</taxon>
        <taxon>Chloroflexota</taxon>
        <taxon>Ktedonobacteria</taxon>
        <taxon>Ktedonobacterales</taxon>
        <taxon>Reticulibacteraceae</taxon>
        <taxon>Reticulibacter</taxon>
    </lineage>
</organism>
<keyword evidence="2" id="KW-1185">Reference proteome</keyword>
<evidence type="ECO:0000313" key="2">
    <source>
        <dbReference type="Proteomes" id="UP000597444"/>
    </source>
</evidence>
<sequence>MTHAEASLTITLQVWGYWRAVVSQQQWDILRIQLAGLTQDQARQMITTHIPTVQQVTIEHLWFWLPTNPHQITLVPTYP</sequence>
<name>A0A8J3IU29_9CHLR</name>
<proteinExistence type="predicted"/>
<accession>A0A8J3IU29</accession>
<gene>
    <name evidence="1" type="ORF">KSF_108890</name>
</gene>
<evidence type="ECO:0000313" key="1">
    <source>
        <dbReference type="EMBL" id="GHP00842.1"/>
    </source>
</evidence>